<dbReference type="EMBL" id="JBJUIK010000006">
    <property type="protein sequence ID" value="KAL3524912.1"/>
    <property type="molecule type" value="Genomic_DNA"/>
</dbReference>
<dbReference type="SMART" id="SM00353">
    <property type="entry name" value="HLH"/>
    <property type="match status" value="1"/>
</dbReference>
<dbReference type="GO" id="GO:0005634">
    <property type="term" value="C:nucleus"/>
    <property type="evidence" value="ECO:0007669"/>
    <property type="project" value="UniProtKB-SubCell"/>
</dbReference>
<dbReference type="GO" id="GO:0006355">
    <property type="term" value="P:regulation of DNA-templated transcription"/>
    <property type="evidence" value="ECO:0007669"/>
    <property type="project" value="UniProtKB-ARBA"/>
</dbReference>
<keyword evidence="2" id="KW-0805">Transcription regulation</keyword>
<proteinExistence type="predicted"/>
<name>A0ABD3A384_9GENT</name>
<evidence type="ECO:0000313" key="7">
    <source>
        <dbReference type="EMBL" id="KAL3524912.1"/>
    </source>
</evidence>
<dbReference type="PROSITE" id="PS50888">
    <property type="entry name" value="BHLH"/>
    <property type="match status" value="1"/>
</dbReference>
<gene>
    <name evidence="7" type="ORF">ACH5RR_013284</name>
</gene>
<dbReference type="AlphaFoldDB" id="A0ABD3A384"/>
<comment type="subcellular location">
    <subcellularLocation>
        <location evidence="1">Nucleus</location>
    </subcellularLocation>
</comment>
<sequence>MHTLPSFFEVGSCSESYNFLQEVLSSREQFNIDNSNVDAISMAEAKAVAANKSHSEAERRRRKRINGHLATLRNLLPKTIKADKASLLAEVVRCIRELKKTTEELSAKDGDTDECNTIMNKLIFPSETDELKLNCDENDSGIIKATLCCEDRPELMIELNRALNSVQAKVVRAEMGTVGGRTKTELWLQVSANGEEGLAKIRKALKVAVDKSIMLPSPGQTLPGNKRSRLYHC</sequence>
<evidence type="ECO:0000256" key="2">
    <source>
        <dbReference type="ARBA" id="ARBA00023015"/>
    </source>
</evidence>
<dbReference type="InterPro" id="IPR036638">
    <property type="entry name" value="HLH_DNA-bd_sf"/>
</dbReference>
<dbReference type="InterPro" id="IPR011598">
    <property type="entry name" value="bHLH_dom"/>
</dbReference>
<evidence type="ECO:0000256" key="3">
    <source>
        <dbReference type="ARBA" id="ARBA00023125"/>
    </source>
</evidence>
<keyword evidence="8" id="KW-1185">Reference proteome</keyword>
<accession>A0ABD3A384</accession>
<evidence type="ECO:0000256" key="1">
    <source>
        <dbReference type="ARBA" id="ARBA00004123"/>
    </source>
</evidence>
<evidence type="ECO:0000313" key="8">
    <source>
        <dbReference type="Proteomes" id="UP001630127"/>
    </source>
</evidence>
<dbReference type="GO" id="GO:0003677">
    <property type="term" value="F:DNA binding"/>
    <property type="evidence" value="ECO:0007669"/>
    <property type="project" value="UniProtKB-KW"/>
</dbReference>
<dbReference type="InterPro" id="IPR045847">
    <property type="entry name" value="AIG1-like"/>
</dbReference>
<evidence type="ECO:0000259" key="6">
    <source>
        <dbReference type="PROSITE" id="PS50888"/>
    </source>
</evidence>
<reference evidence="7 8" key="1">
    <citation type="submission" date="2024-11" db="EMBL/GenBank/DDBJ databases">
        <title>A near-complete genome assembly of Cinchona calisaya.</title>
        <authorList>
            <person name="Lian D.C."/>
            <person name="Zhao X.W."/>
            <person name="Wei L."/>
        </authorList>
    </citation>
    <scope>NUCLEOTIDE SEQUENCE [LARGE SCALE GENOMIC DNA]</scope>
    <source>
        <tissue evidence="7">Nenye</tissue>
    </source>
</reference>
<dbReference type="PANTHER" id="PTHR45844:SF16">
    <property type="entry name" value="TRANSCRIPTION FACTOR BHLH30-LIKE"/>
    <property type="match status" value="1"/>
</dbReference>
<evidence type="ECO:0000256" key="5">
    <source>
        <dbReference type="ARBA" id="ARBA00023242"/>
    </source>
</evidence>
<dbReference type="Gene3D" id="4.10.280.10">
    <property type="entry name" value="Helix-loop-helix DNA-binding domain"/>
    <property type="match status" value="1"/>
</dbReference>
<keyword evidence="5" id="KW-0539">Nucleus</keyword>
<evidence type="ECO:0000256" key="4">
    <source>
        <dbReference type="ARBA" id="ARBA00023163"/>
    </source>
</evidence>
<dbReference type="SUPFAM" id="SSF47459">
    <property type="entry name" value="HLH, helix-loop-helix DNA-binding domain"/>
    <property type="match status" value="1"/>
</dbReference>
<keyword evidence="3" id="KW-0238">DNA-binding</keyword>
<organism evidence="7 8">
    <name type="scientific">Cinchona calisaya</name>
    <dbReference type="NCBI Taxonomy" id="153742"/>
    <lineage>
        <taxon>Eukaryota</taxon>
        <taxon>Viridiplantae</taxon>
        <taxon>Streptophyta</taxon>
        <taxon>Embryophyta</taxon>
        <taxon>Tracheophyta</taxon>
        <taxon>Spermatophyta</taxon>
        <taxon>Magnoliopsida</taxon>
        <taxon>eudicotyledons</taxon>
        <taxon>Gunneridae</taxon>
        <taxon>Pentapetalae</taxon>
        <taxon>asterids</taxon>
        <taxon>lamiids</taxon>
        <taxon>Gentianales</taxon>
        <taxon>Rubiaceae</taxon>
        <taxon>Cinchonoideae</taxon>
        <taxon>Cinchoneae</taxon>
        <taxon>Cinchona</taxon>
    </lineage>
</organism>
<dbReference type="PANTHER" id="PTHR45844">
    <property type="entry name" value="TRANSCRIPTION FACTOR BHLH30"/>
    <property type="match status" value="1"/>
</dbReference>
<keyword evidence="4" id="KW-0804">Transcription</keyword>
<dbReference type="Proteomes" id="UP001630127">
    <property type="component" value="Unassembled WGS sequence"/>
</dbReference>
<dbReference type="Pfam" id="PF00010">
    <property type="entry name" value="HLH"/>
    <property type="match status" value="1"/>
</dbReference>
<protein>
    <recommendedName>
        <fullName evidence="6">BHLH domain-containing protein</fullName>
    </recommendedName>
</protein>
<comment type="caution">
    <text evidence="7">The sequence shown here is derived from an EMBL/GenBank/DDBJ whole genome shotgun (WGS) entry which is preliminary data.</text>
</comment>
<feature type="domain" description="BHLH" evidence="6">
    <location>
        <begin position="49"/>
        <end position="98"/>
    </location>
</feature>